<comment type="caution">
    <text evidence="2">The sequence shown here is derived from an EMBL/GenBank/DDBJ whole genome shotgun (WGS) entry which is preliminary data.</text>
</comment>
<keyword evidence="1" id="KW-1133">Transmembrane helix</keyword>
<sequence length="127" mass="13754">MNKLAQLIRNPVLNPAIQGQTGEEYAAGLIPRLVTLTLIIGSVLFFFYFIYGAIRWISSGNDPKALEGARGTITQALIGLLIMFSIFAIVKVIESAFGLNILTIDLSAVRIKPPGGPVWEVIFPGQP</sequence>
<feature type="transmembrane region" description="Helical" evidence="1">
    <location>
        <begin position="77"/>
        <end position="102"/>
    </location>
</feature>
<evidence type="ECO:0000313" key="3">
    <source>
        <dbReference type="Proteomes" id="UP000034090"/>
    </source>
</evidence>
<dbReference type="EMBL" id="LCFQ01000001">
    <property type="protein sequence ID" value="KKS98986.1"/>
    <property type="molecule type" value="Genomic_DNA"/>
</dbReference>
<accession>A0A0G1FVG2</accession>
<feature type="transmembrane region" description="Helical" evidence="1">
    <location>
        <begin position="33"/>
        <end position="57"/>
    </location>
</feature>
<dbReference type="AlphaFoldDB" id="A0A0G1FVG2"/>
<keyword evidence="1" id="KW-0812">Transmembrane</keyword>
<protein>
    <submittedName>
        <fullName evidence="2">Uncharacterized protein</fullName>
    </submittedName>
</protein>
<proteinExistence type="predicted"/>
<organism evidence="2 3">
    <name type="scientific">Candidatus Woesebacteria bacterium GW2011_GWB1_43_14</name>
    <dbReference type="NCBI Taxonomy" id="1618578"/>
    <lineage>
        <taxon>Bacteria</taxon>
        <taxon>Candidatus Woeseibacteriota</taxon>
    </lineage>
</organism>
<evidence type="ECO:0000256" key="1">
    <source>
        <dbReference type="SAM" id="Phobius"/>
    </source>
</evidence>
<keyword evidence="1" id="KW-0472">Membrane</keyword>
<gene>
    <name evidence="2" type="ORF">UV74_C0001G0096</name>
</gene>
<dbReference type="Proteomes" id="UP000034090">
    <property type="component" value="Unassembled WGS sequence"/>
</dbReference>
<dbReference type="STRING" id="1618578.UV74_C0001G0096"/>
<name>A0A0G1FVG2_9BACT</name>
<evidence type="ECO:0000313" key="2">
    <source>
        <dbReference type="EMBL" id="KKS98986.1"/>
    </source>
</evidence>
<reference evidence="2 3" key="1">
    <citation type="journal article" date="2015" name="Nature">
        <title>rRNA introns, odd ribosomes, and small enigmatic genomes across a large radiation of phyla.</title>
        <authorList>
            <person name="Brown C.T."/>
            <person name="Hug L.A."/>
            <person name="Thomas B.C."/>
            <person name="Sharon I."/>
            <person name="Castelle C.J."/>
            <person name="Singh A."/>
            <person name="Wilkins M.J."/>
            <person name="Williams K.H."/>
            <person name="Banfield J.F."/>
        </authorList>
    </citation>
    <scope>NUCLEOTIDE SEQUENCE [LARGE SCALE GENOMIC DNA]</scope>
</reference>